<dbReference type="AlphaFoldDB" id="A0A7W5ZMB4"/>
<dbReference type="RefSeq" id="WP_183976672.1">
    <property type="nucleotide sequence ID" value="NZ_JACIBY010000009.1"/>
</dbReference>
<evidence type="ECO:0000313" key="2">
    <source>
        <dbReference type="EMBL" id="MBB3839973.1"/>
    </source>
</evidence>
<feature type="chain" id="PRO_5030567894" evidence="1">
    <location>
        <begin position="18"/>
        <end position="267"/>
    </location>
</feature>
<name>A0A7W5ZMB4_9BACT</name>
<sequence length="267" mass="30815">MRLLYLLFLLSPLWALATGQAPDRLIWQGDTLSLYTAPLNSHPTFNKFSKTLFGTLEAPFNTGCWRGHIAEWEIQHDTLFLVNIYTCDYPSNKTKADLNTLFPNQLIRGKLPASWLSVPLLVPQGKLLYYTQSYAAIHEKEIELTSKNGFVTHYQEFDNSKTQLSVYAEKNDSLLNYVYSHINWQLLPDLSKPVKVFAEILSGARPFPDSIRLLKKSQQAIFDDEALRVLTSIPSWSCYYKRGVPYPIGYYFVVIFDENRRKKYAKP</sequence>
<keyword evidence="3" id="KW-1185">Reference proteome</keyword>
<keyword evidence="1" id="KW-0732">Signal</keyword>
<organism evidence="2 3">
    <name type="scientific">Runella defluvii</name>
    <dbReference type="NCBI Taxonomy" id="370973"/>
    <lineage>
        <taxon>Bacteria</taxon>
        <taxon>Pseudomonadati</taxon>
        <taxon>Bacteroidota</taxon>
        <taxon>Cytophagia</taxon>
        <taxon>Cytophagales</taxon>
        <taxon>Spirosomataceae</taxon>
        <taxon>Runella</taxon>
    </lineage>
</organism>
<dbReference type="EMBL" id="JACIBY010000009">
    <property type="protein sequence ID" value="MBB3839973.1"/>
    <property type="molecule type" value="Genomic_DNA"/>
</dbReference>
<reference evidence="2 3" key="1">
    <citation type="submission" date="2020-08" db="EMBL/GenBank/DDBJ databases">
        <title>Genomic Encyclopedia of Type Strains, Phase IV (KMG-IV): sequencing the most valuable type-strain genomes for metagenomic binning, comparative biology and taxonomic classification.</title>
        <authorList>
            <person name="Goeker M."/>
        </authorList>
    </citation>
    <scope>NUCLEOTIDE SEQUENCE [LARGE SCALE GENOMIC DNA]</scope>
    <source>
        <strain evidence="2 3">DSM 17976</strain>
    </source>
</reference>
<feature type="signal peptide" evidence="1">
    <location>
        <begin position="1"/>
        <end position="17"/>
    </location>
</feature>
<gene>
    <name evidence="2" type="ORF">FHS57_003986</name>
</gene>
<comment type="caution">
    <text evidence="2">The sequence shown here is derived from an EMBL/GenBank/DDBJ whole genome shotgun (WGS) entry which is preliminary data.</text>
</comment>
<dbReference type="Proteomes" id="UP000541352">
    <property type="component" value="Unassembled WGS sequence"/>
</dbReference>
<protein>
    <submittedName>
        <fullName evidence="2">Uncharacterized protein</fullName>
    </submittedName>
</protein>
<evidence type="ECO:0000313" key="3">
    <source>
        <dbReference type="Proteomes" id="UP000541352"/>
    </source>
</evidence>
<evidence type="ECO:0000256" key="1">
    <source>
        <dbReference type="SAM" id="SignalP"/>
    </source>
</evidence>
<proteinExistence type="predicted"/>
<accession>A0A7W5ZMB4</accession>